<dbReference type="InterPro" id="IPR036812">
    <property type="entry name" value="NAD(P)_OxRdtase_dom_sf"/>
</dbReference>
<dbReference type="Pfam" id="PF00248">
    <property type="entry name" value="Aldo_ket_red"/>
    <property type="match status" value="1"/>
</dbReference>
<dbReference type="GO" id="GO:0016491">
    <property type="term" value="F:oxidoreductase activity"/>
    <property type="evidence" value="ECO:0007669"/>
    <property type="project" value="UniProtKB-KW"/>
</dbReference>
<name>A0A5B9QYB3_9BACT</name>
<accession>A0A5B9QYB3</accession>
<protein>
    <submittedName>
        <fullName evidence="3">General stress protein 69</fullName>
        <ecNumber evidence="3">1.1.1.-</ecNumber>
    </submittedName>
</protein>
<dbReference type="AlphaFoldDB" id="A0A5B9QYB3"/>
<evidence type="ECO:0000313" key="4">
    <source>
        <dbReference type="Proteomes" id="UP000325286"/>
    </source>
</evidence>
<proteinExistence type="predicted"/>
<gene>
    <name evidence="3" type="primary">yhdN_3</name>
    <name evidence="3" type="ORF">UC8_44090</name>
</gene>
<sequence>MTDPLRRLGQTDIEVSPVAMGCWPIAGMTSLDVNDADSLKTLRAAVDAGVNFFDTAYCYGPHGESERLIAQALGQDRQRIVLATKGGAHWNDQGERIIDGRPETLQRELEESLQRLSSTYVDLLYLHAPDPNVPIAESAGMLRRLLEAGKTRSVGVSNCNLQQVQAFAAECPLTAVQPHYNMLQREIEQDLLPWCQQHNVSTVIYWPLMKGLLAGKLPRDHVFAPGDGRAKYPMFQGEEWRKNQDFVDQLRSIAAGIDKTVAQLVVAWTIHQPGISVALCGAKRAYQIEETAGAMGWTLDAETLRRIDQALQQRGTPYSRAAIPS</sequence>
<dbReference type="GO" id="GO:0005829">
    <property type="term" value="C:cytosol"/>
    <property type="evidence" value="ECO:0007669"/>
    <property type="project" value="TreeGrafter"/>
</dbReference>
<dbReference type="PANTHER" id="PTHR43364">
    <property type="entry name" value="NADH-SPECIFIC METHYLGLYOXAL REDUCTASE-RELATED"/>
    <property type="match status" value="1"/>
</dbReference>
<dbReference type="CDD" id="cd19084">
    <property type="entry name" value="AKR_AKR11B1-like"/>
    <property type="match status" value="1"/>
</dbReference>
<dbReference type="SUPFAM" id="SSF51430">
    <property type="entry name" value="NAD(P)-linked oxidoreductase"/>
    <property type="match status" value="1"/>
</dbReference>
<dbReference type="EC" id="1.1.1.-" evidence="3"/>
<dbReference type="PANTHER" id="PTHR43364:SF4">
    <property type="entry name" value="NAD(P)-LINKED OXIDOREDUCTASE SUPERFAMILY PROTEIN"/>
    <property type="match status" value="1"/>
</dbReference>
<organism evidence="3 4">
    <name type="scientific">Roseimaritima ulvae</name>
    <dbReference type="NCBI Taxonomy" id="980254"/>
    <lineage>
        <taxon>Bacteria</taxon>
        <taxon>Pseudomonadati</taxon>
        <taxon>Planctomycetota</taxon>
        <taxon>Planctomycetia</taxon>
        <taxon>Pirellulales</taxon>
        <taxon>Pirellulaceae</taxon>
        <taxon>Roseimaritima</taxon>
    </lineage>
</organism>
<dbReference type="InterPro" id="IPR020471">
    <property type="entry name" value="AKR"/>
</dbReference>
<dbReference type="Proteomes" id="UP000325286">
    <property type="component" value="Chromosome"/>
</dbReference>
<dbReference type="KEGG" id="rul:UC8_44090"/>
<reference evidence="3 4" key="1">
    <citation type="submission" date="2019-08" db="EMBL/GenBank/DDBJ databases">
        <title>Deep-cultivation of Planctomycetes and their phenomic and genomic characterization uncovers novel biology.</title>
        <authorList>
            <person name="Wiegand S."/>
            <person name="Jogler M."/>
            <person name="Boedeker C."/>
            <person name="Pinto D."/>
            <person name="Vollmers J."/>
            <person name="Rivas-Marin E."/>
            <person name="Kohn T."/>
            <person name="Peeters S.H."/>
            <person name="Heuer A."/>
            <person name="Rast P."/>
            <person name="Oberbeckmann S."/>
            <person name="Bunk B."/>
            <person name="Jeske O."/>
            <person name="Meyerdierks A."/>
            <person name="Storesund J.E."/>
            <person name="Kallscheuer N."/>
            <person name="Luecker S."/>
            <person name="Lage O.M."/>
            <person name="Pohl T."/>
            <person name="Merkel B.J."/>
            <person name="Hornburger P."/>
            <person name="Mueller R.-W."/>
            <person name="Bruemmer F."/>
            <person name="Labrenz M."/>
            <person name="Spormann A.M."/>
            <person name="Op den Camp H."/>
            <person name="Overmann J."/>
            <person name="Amann R."/>
            <person name="Jetten M.S.M."/>
            <person name="Mascher T."/>
            <person name="Medema M.H."/>
            <person name="Devos D.P."/>
            <person name="Kaster A.-K."/>
            <person name="Ovreas L."/>
            <person name="Rohde M."/>
            <person name="Galperin M.Y."/>
            <person name="Jogler C."/>
        </authorList>
    </citation>
    <scope>NUCLEOTIDE SEQUENCE [LARGE SCALE GENOMIC DNA]</scope>
    <source>
        <strain evidence="3 4">UC8</strain>
    </source>
</reference>
<evidence type="ECO:0000256" key="1">
    <source>
        <dbReference type="ARBA" id="ARBA00023002"/>
    </source>
</evidence>
<keyword evidence="4" id="KW-1185">Reference proteome</keyword>
<dbReference type="PRINTS" id="PR00069">
    <property type="entry name" value="ALDKETRDTASE"/>
</dbReference>
<dbReference type="EMBL" id="CP042914">
    <property type="protein sequence ID" value="QEG42375.1"/>
    <property type="molecule type" value="Genomic_DNA"/>
</dbReference>
<dbReference type="InterPro" id="IPR050523">
    <property type="entry name" value="AKR_Detox_Biosynth"/>
</dbReference>
<keyword evidence="1 3" id="KW-0560">Oxidoreductase</keyword>
<dbReference type="RefSeq" id="WP_238388568.1">
    <property type="nucleotide sequence ID" value="NZ_CP042914.1"/>
</dbReference>
<evidence type="ECO:0000259" key="2">
    <source>
        <dbReference type="Pfam" id="PF00248"/>
    </source>
</evidence>
<dbReference type="InterPro" id="IPR023210">
    <property type="entry name" value="NADP_OxRdtase_dom"/>
</dbReference>
<evidence type="ECO:0000313" key="3">
    <source>
        <dbReference type="EMBL" id="QEG42375.1"/>
    </source>
</evidence>
<feature type="domain" description="NADP-dependent oxidoreductase" evidence="2">
    <location>
        <begin position="19"/>
        <end position="310"/>
    </location>
</feature>
<dbReference type="Gene3D" id="3.20.20.100">
    <property type="entry name" value="NADP-dependent oxidoreductase domain"/>
    <property type="match status" value="1"/>
</dbReference>